<evidence type="ECO:0000256" key="2">
    <source>
        <dbReference type="SAM" id="Phobius"/>
    </source>
</evidence>
<dbReference type="EMBL" id="WWHY01000001">
    <property type="protein sequence ID" value="MYR31862.1"/>
    <property type="molecule type" value="Genomic_DNA"/>
</dbReference>
<dbReference type="Proteomes" id="UP000467124">
    <property type="component" value="Unassembled WGS sequence"/>
</dbReference>
<evidence type="ECO:0000313" key="4">
    <source>
        <dbReference type="EMBL" id="MYR31862.1"/>
    </source>
</evidence>
<evidence type="ECO:0000256" key="1">
    <source>
        <dbReference type="SAM" id="MobiDB-lite"/>
    </source>
</evidence>
<dbReference type="RefSeq" id="WP_161110497.1">
    <property type="nucleotide sequence ID" value="NZ_WWHY01000001.1"/>
</dbReference>
<keyword evidence="2" id="KW-0472">Membrane</keyword>
<dbReference type="GO" id="GO:0016787">
    <property type="term" value="F:hydrolase activity"/>
    <property type="evidence" value="ECO:0007669"/>
    <property type="project" value="UniProtKB-KW"/>
</dbReference>
<dbReference type="InterPro" id="IPR001466">
    <property type="entry name" value="Beta-lactam-related"/>
</dbReference>
<protein>
    <submittedName>
        <fullName evidence="4">Serine hydrolase</fullName>
    </submittedName>
</protein>
<keyword evidence="2" id="KW-0812">Transmembrane</keyword>
<keyword evidence="4" id="KW-0378">Hydrolase</keyword>
<feature type="transmembrane region" description="Helical" evidence="2">
    <location>
        <begin position="31"/>
        <end position="50"/>
    </location>
</feature>
<dbReference type="SUPFAM" id="SSF56601">
    <property type="entry name" value="beta-lactamase/transpeptidase-like"/>
    <property type="match status" value="1"/>
</dbReference>
<feature type="transmembrane region" description="Helical" evidence="2">
    <location>
        <begin position="455"/>
        <end position="472"/>
    </location>
</feature>
<feature type="transmembrane region" description="Helical" evidence="2">
    <location>
        <begin position="484"/>
        <end position="504"/>
    </location>
</feature>
<feature type="transmembrane region" description="Helical" evidence="2">
    <location>
        <begin position="421"/>
        <end position="443"/>
    </location>
</feature>
<evidence type="ECO:0000259" key="3">
    <source>
        <dbReference type="Pfam" id="PF00144"/>
    </source>
</evidence>
<dbReference type="Gene3D" id="3.40.710.10">
    <property type="entry name" value="DD-peptidase/beta-lactamase superfamily"/>
    <property type="match status" value="1"/>
</dbReference>
<comment type="caution">
    <text evidence="4">The sequence shown here is derived from an EMBL/GenBank/DDBJ whole genome shotgun (WGS) entry which is preliminary data.</text>
</comment>
<feature type="domain" description="Beta-lactamase-related" evidence="3">
    <location>
        <begin position="84"/>
        <end position="392"/>
    </location>
</feature>
<dbReference type="PANTHER" id="PTHR46825">
    <property type="entry name" value="D-ALANYL-D-ALANINE-CARBOXYPEPTIDASE/ENDOPEPTIDASE AMPH"/>
    <property type="match status" value="1"/>
</dbReference>
<dbReference type="PANTHER" id="PTHR46825:SF8">
    <property type="entry name" value="BETA-LACTAMASE-RELATED"/>
    <property type="match status" value="1"/>
</dbReference>
<reference evidence="4 5" key="1">
    <citation type="journal article" date="2019" name="Nat. Commun.">
        <title>The antimicrobial potential of Streptomyces from insect microbiomes.</title>
        <authorList>
            <person name="Chevrette M.G."/>
            <person name="Carlson C.M."/>
            <person name="Ortega H.E."/>
            <person name="Thomas C."/>
            <person name="Ananiev G.E."/>
            <person name="Barns K.J."/>
            <person name="Book A.J."/>
            <person name="Cagnazzo J."/>
            <person name="Carlos C."/>
            <person name="Flanigan W."/>
            <person name="Grubbs K.J."/>
            <person name="Horn H.A."/>
            <person name="Hoffmann F.M."/>
            <person name="Klassen J.L."/>
            <person name="Knack J.J."/>
            <person name="Lewin G.R."/>
            <person name="McDonald B.R."/>
            <person name="Muller L."/>
            <person name="Melo W.G.P."/>
            <person name="Pinto-Tomas A.A."/>
            <person name="Schmitz A."/>
            <person name="Wendt-Pienkowski E."/>
            <person name="Wildman S."/>
            <person name="Zhao M."/>
            <person name="Zhang F."/>
            <person name="Bugni T.S."/>
            <person name="Andes D.R."/>
            <person name="Pupo M.T."/>
            <person name="Currie C.R."/>
        </authorList>
    </citation>
    <scope>NUCLEOTIDE SEQUENCE [LARGE SCALE GENOMIC DNA]</scope>
    <source>
        <strain evidence="4 5">SID5840</strain>
    </source>
</reference>
<dbReference type="InterPro" id="IPR012338">
    <property type="entry name" value="Beta-lactam/transpept-like"/>
</dbReference>
<evidence type="ECO:0000313" key="5">
    <source>
        <dbReference type="Proteomes" id="UP000467124"/>
    </source>
</evidence>
<proteinExistence type="predicted"/>
<sequence>MTSSDTLTAPPSPPSGSPRSRGKSPAAPGRIWLLALVVGVIAAVLAHLFAPARATPATGIEGDETLAADVERILGDRIVEVQGLSVARFDLDDPEAVEWASGGTADGSTPVGPDTPFETGSVMKVITGMLLAEMVERGDTSLDRTLAEIFPDIDFDDPEVASITLEEMATHHSGLGAVPTGDENTVLLDSLLLIGPYESATPPVEGLVHSTAGSKEHYLYSNHAFAVLGHALAAEADSTYPELVRERILDPLGMDDTEVSAERPEGGVLPYFEPGVRVAPWTAVDYAPAGVATWSTVSDLVTLAAAVDDGTAPGASSVEVLREAVTTAGEVSEEEPAGGGDEETVMSLGMAWHHLRFPDGREVTFHNGKVYGSSTTVMFDDERAVVLMGNSYTLQETGLALGLLEGESGEPLTEPSTAVPFVLGMTVFLLVVPPVLLLALMIGRRTLITRRPLDRMRIVSLSLGNLAWMVYLQRGGVWTDLPSVAFPLAFGAVAAAITVGVWHWSRVPVEAGRFRWLHVTVFVLSTLFSLTLLGTMAYALAVAYV</sequence>
<dbReference type="InterPro" id="IPR050491">
    <property type="entry name" value="AmpC-like"/>
</dbReference>
<accession>A0A7K2IPF6</accession>
<dbReference type="AlphaFoldDB" id="A0A7K2IPF6"/>
<dbReference type="Pfam" id="PF00144">
    <property type="entry name" value="Beta-lactamase"/>
    <property type="match status" value="1"/>
</dbReference>
<organism evidence="4 5">
    <name type="scientific">Nocardiopsis alba</name>
    <dbReference type="NCBI Taxonomy" id="53437"/>
    <lineage>
        <taxon>Bacteria</taxon>
        <taxon>Bacillati</taxon>
        <taxon>Actinomycetota</taxon>
        <taxon>Actinomycetes</taxon>
        <taxon>Streptosporangiales</taxon>
        <taxon>Nocardiopsidaceae</taxon>
        <taxon>Nocardiopsis</taxon>
    </lineage>
</organism>
<feature type="transmembrane region" description="Helical" evidence="2">
    <location>
        <begin position="516"/>
        <end position="541"/>
    </location>
</feature>
<feature type="region of interest" description="Disordered" evidence="1">
    <location>
        <begin position="1"/>
        <end position="24"/>
    </location>
</feature>
<name>A0A7K2IPF6_9ACTN</name>
<keyword evidence="2" id="KW-1133">Transmembrane helix</keyword>
<gene>
    <name evidence="4" type="ORF">GTW20_06135</name>
</gene>